<organism evidence="1 2">
    <name type="scientific">Basidiobolus ranarum</name>
    <dbReference type="NCBI Taxonomy" id="34480"/>
    <lineage>
        <taxon>Eukaryota</taxon>
        <taxon>Fungi</taxon>
        <taxon>Fungi incertae sedis</taxon>
        <taxon>Zoopagomycota</taxon>
        <taxon>Entomophthoromycotina</taxon>
        <taxon>Basidiobolomycetes</taxon>
        <taxon>Basidiobolales</taxon>
        <taxon>Basidiobolaceae</taxon>
        <taxon>Basidiobolus</taxon>
    </lineage>
</organism>
<proteinExistence type="predicted"/>
<dbReference type="Pfam" id="PF12239">
    <property type="entry name" value="DUF3605"/>
    <property type="match status" value="1"/>
</dbReference>
<accession>A0ABR2WU25</accession>
<gene>
    <name evidence="1" type="ORF">K7432_006952</name>
</gene>
<dbReference type="InterPro" id="IPR022036">
    <property type="entry name" value="DUF3605"/>
</dbReference>
<evidence type="ECO:0000313" key="2">
    <source>
        <dbReference type="Proteomes" id="UP001479436"/>
    </source>
</evidence>
<reference evidence="1 2" key="1">
    <citation type="submission" date="2023-04" db="EMBL/GenBank/DDBJ databases">
        <title>Genome of Basidiobolus ranarum AG-B5.</title>
        <authorList>
            <person name="Stajich J.E."/>
            <person name="Carter-House D."/>
            <person name="Gryganskyi A."/>
        </authorList>
    </citation>
    <scope>NUCLEOTIDE SEQUENCE [LARGE SCALE GENOMIC DNA]</scope>
    <source>
        <strain evidence="1 2">AG-B5</strain>
    </source>
</reference>
<evidence type="ECO:0000313" key="1">
    <source>
        <dbReference type="EMBL" id="KAK9765038.1"/>
    </source>
</evidence>
<comment type="caution">
    <text evidence="1">The sequence shown here is derived from an EMBL/GenBank/DDBJ whole genome shotgun (WGS) entry which is preliminary data.</text>
</comment>
<protein>
    <submittedName>
        <fullName evidence="1">Uncharacterized protein</fullName>
    </submittedName>
</protein>
<keyword evidence="2" id="KW-1185">Reference proteome</keyword>
<dbReference type="PANTHER" id="PTHR35020:SF2">
    <property type="entry name" value="N-ACETYLGLUCOSAMINE-INDUCED PROTEIN 1"/>
    <property type="match status" value="1"/>
</dbReference>
<sequence length="157" mass="18246">MLATVHPTATSFPISGKDSIYFGWEYIVDMLESGQVLKLPRSAEVQRAYEKQTLKIKQKYGSMDQYIQQVKLGWIDSEGNAIPGKDFCLVPNDFPYNLDPSIQHLVLWCRKPFTRDEMRDILRAELPDKEFLFFVNPKSLQSIRTVYHAQVMVRSKQ</sequence>
<dbReference type="PANTHER" id="PTHR35020">
    <property type="entry name" value="N-ACETYLGLUCOSAMINE-INDUCED PROTEIN 1"/>
    <property type="match status" value="1"/>
</dbReference>
<name>A0ABR2WU25_9FUNG</name>
<dbReference type="Proteomes" id="UP001479436">
    <property type="component" value="Unassembled WGS sequence"/>
</dbReference>
<dbReference type="EMBL" id="JASJQH010000326">
    <property type="protein sequence ID" value="KAK9765038.1"/>
    <property type="molecule type" value="Genomic_DNA"/>
</dbReference>